<feature type="domain" description="F-box" evidence="3">
    <location>
        <begin position="212"/>
        <end position="262"/>
    </location>
</feature>
<dbReference type="EMBL" id="LCWF01000094">
    <property type="protein sequence ID" value="KKY20764.1"/>
    <property type="molecule type" value="Genomic_DNA"/>
</dbReference>
<dbReference type="InterPro" id="IPR045464">
    <property type="entry name" value="Hrt3/FBXO9_C"/>
</dbReference>
<reference evidence="4 5" key="1">
    <citation type="submission" date="2015-05" db="EMBL/GenBank/DDBJ databases">
        <title>Distinctive expansion of gene families associated with plant cell wall degradation and secondary metabolism in the genomes of grapevine trunk pathogens.</title>
        <authorList>
            <person name="Lawrence D.P."/>
            <person name="Travadon R."/>
            <person name="Rolshausen P.E."/>
            <person name="Baumgartner K."/>
        </authorList>
    </citation>
    <scope>NUCLEOTIDE SEQUENCE [LARGE SCALE GENOMIC DNA]</scope>
    <source>
        <strain evidence="4">UCRPC4</strain>
    </source>
</reference>
<feature type="compositionally biased region" description="Acidic residues" evidence="2">
    <location>
        <begin position="66"/>
        <end position="77"/>
    </location>
</feature>
<feature type="compositionally biased region" description="Basic and acidic residues" evidence="2">
    <location>
        <begin position="8"/>
        <end position="18"/>
    </location>
</feature>
<keyword evidence="5" id="KW-1185">Reference proteome</keyword>
<dbReference type="InterPro" id="IPR036047">
    <property type="entry name" value="F-box-like_dom_sf"/>
</dbReference>
<dbReference type="GO" id="GO:0005737">
    <property type="term" value="C:cytoplasm"/>
    <property type="evidence" value="ECO:0007669"/>
    <property type="project" value="TreeGrafter"/>
</dbReference>
<reference evidence="4 5" key="2">
    <citation type="submission" date="2015-05" db="EMBL/GenBank/DDBJ databases">
        <authorList>
            <person name="Morales-Cruz A."/>
            <person name="Amrine K.C."/>
            <person name="Cantu D."/>
        </authorList>
    </citation>
    <scope>NUCLEOTIDE SEQUENCE [LARGE SCALE GENOMIC DNA]</scope>
    <source>
        <strain evidence="4">UCRPC4</strain>
    </source>
</reference>
<feature type="region of interest" description="Disordered" evidence="2">
    <location>
        <begin position="1"/>
        <end position="109"/>
    </location>
</feature>
<dbReference type="Pfam" id="PF19270">
    <property type="entry name" value="FBO_C"/>
    <property type="match status" value="1"/>
</dbReference>
<keyword evidence="1" id="KW-0833">Ubl conjugation pathway</keyword>
<dbReference type="InterPro" id="IPR001810">
    <property type="entry name" value="F-box_dom"/>
</dbReference>
<dbReference type="PANTHER" id="PTHR12874">
    <property type="entry name" value="F-BOX ONLY PROTEIN 48-RELATED"/>
    <property type="match status" value="1"/>
</dbReference>
<dbReference type="PANTHER" id="PTHR12874:SF9">
    <property type="entry name" value="F-BOX ONLY PROTEIN 48"/>
    <property type="match status" value="1"/>
</dbReference>
<dbReference type="Proteomes" id="UP000053317">
    <property type="component" value="Unassembled WGS sequence"/>
</dbReference>
<evidence type="ECO:0000256" key="2">
    <source>
        <dbReference type="SAM" id="MobiDB-lite"/>
    </source>
</evidence>
<name>A0A0G2EE68_PHACM</name>
<evidence type="ECO:0000313" key="5">
    <source>
        <dbReference type="Proteomes" id="UP000053317"/>
    </source>
</evidence>
<comment type="caution">
    <text evidence="4">The sequence shown here is derived from an EMBL/GenBank/DDBJ whole genome shotgun (WGS) entry which is preliminary data.</text>
</comment>
<dbReference type="SUPFAM" id="SSF81383">
    <property type="entry name" value="F-box domain"/>
    <property type="match status" value="1"/>
</dbReference>
<sequence length="534" mass="61033">MEDNSALEEFRQRWRQEVNARSQGPYKTKKETSTSKQEFVPKEPSSEPSRQNLVRPPSHHPVADLKDDDLDQDEESDEKSLSQNLYQLKNRGPDDDEFKMKPAPEPKSALEHYERAVQKEIEGKLGDSVSHYRKAYRLDDKVDQTYKNKHFAAAWKSHKTAPVNPIDTPVANSSTTPSQNISPVSLPELIDSFAGLSIPQAEPVIKGDLPPPCPIRSLPSDILHEIYLQIALTDPACFTRLALVCKRFTYDVFTDMAVWRRVALGPEFGLASQKYDFYCDVQGRELIHQTLDFRIKKEPEQVKRLKETQPSDWREVFHSHPRIRFNGVYISTVNYTRAGHGSATSAVWNSPVHIVTYYRYLRFFRDGTVISLLTTHDPAEVVHHLTKENMELVRLHPKEHHISSVIAAPPIIAGTAPSAHLPPTSHALMKHALRGRWRLCHPSVDREDSGIAPRTNAEEGDVHIETEGVGPRYMYTMHLCLKSGSRSKTAIKNNKLQWKGFWSYNNLTNDWAEFQLKNDRAFVFSRVRSYGMGY</sequence>
<evidence type="ECO:0000313" key="4">
    <source>
        <dbReference type="EMBL" id="KKY20764.1"/>
    </source>
</evidence>
<accession>A0A0G2EE68</accession>
<dbReference type="OrthoDB" id="2117972at2759"/>
<dbReference type="GO" id="GO:0031146">
    <property type="term" value="P:SCF-dependent proteasomal ubiquitin-dependent protein catabolic process"/>
    <property type="evidence" value="ECO:0007669"/>
    <property type="project" value="TreeGrafter"/>
</dbReference>
<evidence type="ECO:0000259" key="3">
    <source>
        <dbReference type="PROSITE" id="PS50181"/>
    </source>
</evidence>
<organism evidence="4 5">
    <name type="scientific">Phaeomoniella chlamydospora</name>
    <name type="common">Phaeoacremonium chlamydosporum</name>
    <dbReference type="NCBI Taxonomy" id="158046"/>
    <lineage>
        <taxon>Eukaryota</taxon>
        <taxon>Fungi</taxon>
        <taxon>Dikarya</taxon>
        <taxon>Ascomycota</taxon>
        <taxon>Pezizomycotina</taxon>
        <taxon>Eurotiomycetes</taxon>
        <taxon>Chaetothyriomycetidae</taxon>
        <taxon>Phaeomoniellales</taxon>
        <taxon>Phaeomoniellaceae</taxon>
        <taxon>Phaeomoniella</taxon>
    </lineage>
</organism>
<evidence type="ECO:0000256" key="1">
    <source>
        <dbReference type="ARBA" id="ARBA00022786"/>
    </source>
</evidence>
<feature type="compositionally biased region" description="Basic and acidic residues" evidence="2">
    <location>
        <begin position="28"/>
        <end position="45"/>
    </location>
</feature>
<protein>
    <submittedName>
        <fullName evidence="4">Putative f-box protein</fullName>
    </submittedName>
</protein>
<feature type="compositionally biased region" description="Basic and acidic residues" evidence="2">
    <location>
        <begin position="98"/>
        <end position="109"/>
    </location>
</feature>
<gene>
    <name evidence="4" type="ORF">UCRPC4_g04131</name>
</gene>
<dbReference type="AlphaFoldDB" id="A0A0G2EE68"/>
<dbReference type="PROSITE" id="PS50181">
    <property type="entry name" value="FBOX"/>
    <property type="match status" value="1"/>
</dbReference>
<dbReference type="GO" id="GO:0019005">
    <property type="term" value="C:SCF ubiquitin ligase complex"/>
    <property type="evidence" value="ECO:0007669"/>
    <property type="project" value="TreeGrafter"/>
</dbReference>
<proteinExistence type="predicted"/>